<dbReference type="InterPro" id="IPR020569">
    <property type="entry name" value="UPF0029_Impact_CS"/>
</dbReference>
<dbReference type="InterPro" id="IPR036956">
    <property type="entry name" value="Impact_N_sf"/>
</dbReference>
<accession>A0A3Q9BKR2</accession>
<dbReference type="InterPro" id="IPR035647">
    <property type="entry name" value="EFG_III/V"/>
</dbReference>
<sequence length="226" mass="25294">MLDSYKTIAEHGQEVIVIRGSRFICTIERVQTEEEAKDFIQRIKKEHWKATHNCSAYLIGDTDEIQRAHDDGEPSGTAGVPMLEVLKKNELHYVAAVVTRYFGGTKLGAGGLIRAYSKSVSTALRSIGIVERSLQLPIACRVSYSASGKLENQLLQSAYALLDTSYTDTVTFSVGVPTPQAEEFQSEYINFMNGNISFSIGEEQYVERLLSNKDEEDDFEDEEFDD</sequence>
<dbReference type="EMBL" id="CP034465">
    <property type="protein sequence ID" value="AZP04580.1"/>
    <property type="molecule type" value="Genomic_DNA"/>
</dbReference>
<comment type="similarity">
    <text evidence="1">Belongs to the IMPACT family.</text>
</comment>
<dbReference type="GO" id="GO:0006446">
    <property type="term" value="P:regulation of translational initiation"/>
    <property type="evidence" value="ECO:0007669"/>
    <property type="project" value="TreeGrafter"/>
</dbReference>
<proteinExistence type="inferred from homology"/>
<dbReference type="PROSITE" id="PS00910">
    <property type="entry name" value="UPF0029"/>
    <property type="match status" value="1"/>
</dbReference>
<dbReference type="GO" id="GO:0005737">
    <property type="term" value="C:cytoplasm"/>
    <property type="evidence" value="ECO:0007669"/>
    <property type="project" value="TreeGrafter"/>
</dbReference>
<dbReference type="RefSeq" id="WP_126110126.1">
    <property type="nucleotide sequence ID" value="NZ_CP034465.1"/>
</dbReference>
<evidence type="ECO:0000313" key="4">
    <source>
        <dbReference type="EMBL" id="AZP04580.1"/>
    </source>
</evidence>
<dbReference type="Gene3D" id="3.30.70.240">
    <property type="match status" value="1"/>
</dbReference>
<feature type="domain" description="Impact N-terminal" evidence="2">
    <location>
        <begin position="19"/>
        <end position="124"/>
    </location>
</feature>
<dbReference type="InterPro" id="IPR015269">
    <property type="entry name" value="UPF0029_Impact_C"/>
</dbReference>
<dbReference type="Proteomes" id="UP000273326">
    <property type="component" value="Chromosome"/>
</dbReference>
<feature type="domain" description="UPF0029" evidence="3">
    <location>
        <begin position="140"/>
        <end position="195"/>
    </location>
</feature>
<evidence type="ECO:0000259" key="3">
    <source>
        <dbReference type="Pfam" id="PF09186"/>
    </source>
</evidence>
<dbReference type="InterPro" id="IPR023582">
    <property type="entry name" value="Impact"/>
</dbReference>
<dbReference type="PANTHER" id="PTHR16301">
    <property type="entry name" value="IMPACT-RELATED"/>
    <property type="match status" value="1"/>
</dbReference>
<dbReference type="InterPro" id="IPR001498">
    <property type="entry name" value="Impact_N"/>
</dbReference>
<reference evidence="5" key="1">
    <citation type="submission" date="2018-12" db="EMBL/GenBank/DDBJ databases">
        <title>Complete genome sequencing of Jeotgalibaca sp. H21T32.</title>
        <authorList>
            <person name="Bae J.-W."/>
            <person name="Lee S.-Y."/>
        </authorList>
    </citation>
    <scope>NUCLEOTIDE SEQUENCE [LARGE SCALE GENOMIC DNA]</scope>
    <source>
        <strain evidence="5">H21T32</strain>
    </source>
</reference>
<dbReference type="OrthoDB" id="9813771at2"/>
<gene>
    <name evidence="4" type="ORF">EJN90_08000</name>
</gene>
<evidence type="ECO:0000256" key="1">
    <source>
        <dbReference type="ARBA" id="ARBA00007665"/>
    </source>
</evidence>
<dbReference type="Pfam" id="PF09186">
    <property type="entry name" value="DUF1949"/>
    <property type="match status" value="1"/>
</dbReference>
<keyword evidence="5" id="KW-1185">Reference proteome</keyword>
<dbReference type="SUPFAM" id="SSF54211">
    <property type="entry name" value="Ribosomal protein S5 domain 2-like"/>
    <property type="match status" value="1"/>
</dbReference>
<evidence type="ECO:0000259" key="2">
    <source>
        <dbReference type="Pfam" id="PF01205"/>
    </source>
</evidence>
<name>A0A3Q9BKR2_9LACT</name>
<dbReference type="KEGG" id="jeh:EJN90_08000"/>
<dbReference type="InterPro" id="IPR015796">
    <property type="entry name" value="Impact_YigZ-like"/>
</dbReference>
<dbReference type="SUPFAM" id="SSF54980">
    <property type="entry name" value="EF-G C-terminal domain-like"/>
    <property type="match status" value="1"/>
</dbReference>
<dbReference type="PANTHER" id="PTHR16301:SF20">
    <property type="entry name" value="IMPACT FAMILY MEMBER YIGZ"/>
    <property type="match status" value="1"/>
</dbReference>
<organism evidence="4 5">
    <name type="scientific">Jeotgalibaca ciconiae</name>
    <dbReference type="NCBI Taxonomy" id="2496265"/>
    <lineage>
        <taxon>Bacteria</taxon>
        <taxon>Bacillati</taxon>
        <taxon>Bacillota</taxon>
        <taxon>Bacilli</taxon>
        <taxon>Lactobacillales</taxon>
        <taxon>Carnobacteriaceae</taxon>
        <taxon>Jeotgalibaca</taxon>
    </lineage>
</organism>
<dbReference type="Pfam" id="PF01205">
    <property type="entry name" value="Impact_N"/>
    <property type="match status" value="1"/>
</dbReference>
<protein>
    <submittedName>
        <fullName evidence="4">YigZ family protein</fullName>
    </submittedName>
</protein>
<dbReference type="AlphaFoldDB" id="A0A3Q9BKR2"/>
<evidence type="ECO:0000313" key="5">
    <source>
        <dbReference type="Proteomes" id="UP000273326"/>
    </source>
</evidence>
<dbReference type="Gene3D" id="3.30.230.30">
    <property type="entry name" value="Impact, N-terminal domain"/>
    <property type="match status" value="1"/>
</dbReference>
<dbReference type="NCBIfam" id="TIGR00257">
    <property type="entry name" value="IMPACT_YIGZ"/>
    <property type="match status" value="1"/>
</dbReference>
<dbReference type="InterPro" id="IPR020568">
    <property type="entry name" value="Ribosomal_Su5_D2-typ_SF"/>
</dbReference>